<proteinExistence type="predicted"/>
<dbReference type="Proteomes" id="UP000053815">
    <property type="component" value="Unassembled WGS sequence"/>
</dbReference>
<evidence type="ECO:0008006" key="3">
    <source>
        <dbReference type="Google" id="ProtNLM"/>
    </source>
</evidence>
<name>A0A0C9LQJ8_9FUNG</name>
<gene>
    <name evidence="1" type="ORF">MAM1_0008c00958</name>
</gene>
<evidence type="ECO:0000313" key="2">
    <source>
        <dbReference type="Proteomes" id="UP000053815"/>
    </source>
</evidence>
<reference evidence="1" key="1">
    <citation type="submission" date="2014-09" db="EMBL/GenBank/DDBJ databases">
        <title>Draft genome sequence of an oleaginous Mucoromycotina fungus Mucor ambiguus NBRC6742.</title>
        <authorList>
            <person name="Takeda I."/>
            <person name="Yamane N."/>
            <person name="Morita T."/>
            <person name="Tamano K."/>
            <person name="Machida M."/>
            <person name="Baker S."/>
            <person name="Koike H."/>
        </authorList>
    </citation>
    <scope>NUCLEOTIDE SEQUENCE</scope>
    <source>
        <strain evidence="1">NBRC 6742</strain>
    </source>
</reference>
<keyword evidence="2" id="KW-1185">Reference proteome</keyword>
<dbReference type="OrthoDB" id="2430440at2759"/>
<evidence type="ECO:0000313" key="1">
    <source>
        <dbReference type="EMBL" id="GAN01525.1"/>
    </source>
</evidence>
<protein>
    <recommendedName>
        <fullName evidence="3">Helitron helicase-like domain-containing protein</fullName>
    </recommendedName>
</protein>
<dbReference type="AlphaFoldDB" id="A0A0C9LQJ8"/>
<dbReference type="EMBL" id="DF836297">
    <property type="protein sequence ID" value="GAN01525.1"/>
    <property type="molecule type" value="Genomic_DNA"/>
</dbReference>
<sequence>MINFGSDEVGLLIIGGENDSQETTSFKDIVIHHQHQPEMRFINEFTQHHDPLAYALIFPHGDAHWHIYMFRNETLSDDYLSPSSGPTIIASLNYFAISNASDAAATISAGSRGRKFSSMDYYCYGLMVREPFMHYLFMYGKRIYIIHQCLEHIHKFCVWSGQIVFC</sequence>
<accession>A0A0C9LQJ8</accession>
<organism evidence="1">
    <name type="scientific">Mucor ambiguus</name>
    <dbReference type="NCBI Taxonomy" id="91626"/>
    <lineage>
        <taxon>Eukaryota</taxon>
        <taxon>Fungi</taxon>
        <taxon>Fungi incertae sedis</taxon>
        <taxon>Mucoromycota</taxon>
        <taxon>Mucoromycotina</taxon>
        <taxon>Mucoromycetes</taxon>
        <taxon>Mucorales</taxon>
        <taxon>Mucorineae</taxon>
        <taxon>Mucoraceae</taxon>
        <taxon>Mucor</taxon>
    </lineage>
</organism>